<dbReference type="PROSITE" id="PS52016">
    <property type="entry name" value="TONB_DEPENDENT_REC_3"/>
    <property type="match status" value="1"/>
</dbReference>
<dbReference type="EMBL" id="SLXI01000009">
    <property type="protein sequence ID" value="TCP11165.1"/>
    <property type="molecule type" value="Genomic_DNA"/>
</dbReference>
<evidence type="ECO:0000256" key="7">
    <source>
        <dbReference type="ARBA" id="ARBA00023237"/>
    </source>
</evidence>
<evidence type="ECO:0000256" key="8">
    <source>
        <dbReference type="PROSITE-ProRule" id="PRU01360"/>
    </source>
</evidence>
<keyword evidence="7 8" id="KW-0998">Cell outer membrane</keyword>
<evidence type="ECO:0000256" key="4">
    <source>
        <dbReference type="ARBA" id="ARBA00022692"/>
    </source>
</evidence>
<evidence type="ECO:0000256" key="1">
    <source>
        <dbReference type="ARBA" id="ARBA00004571"/>
    </source>
</evidence>
<dbReference type="InterPro" id="IPR039426">
    <property type="entry name" value="TonB-dep_rcpt-like"/>
</dbReference>
<name>A0A4R2MR79_9PAST</name>
<evidence type="ECO:0000259" key="11">
    <source>
        <dbReference type="Pfam" id="PF00593"/>
    </source>
</evidence>
<proteinExistence type="inferred from homology"/>
<dbReference type="InterPro" id="IPR000531">
    <property type="entry name" value="Beta-barrel_TonB"/>
</dbReference>
<evidence type="ECO:0000256" key="9">
    <source>
        <dbReference type="RuleBase" id="RU003357"/>
    </source>
</evidence>
<evidence type="ECO:0000256" key="10">
    <source>
        <dbReference type="SAM" id="SignalP"/>
    </source>
</evidence>
<dbReference type="InterPro" id="IPR036942">
    <property type="entry name" value="Beta-barrel_TonB_sf"/>
</dbReference>
<dbReference type="Pfam" id="PF07715">
    <property type="entry name" value="Plug"/>
    <property type="match status" value="1"/>
</dbReference>
<protein>
    <submittedName>
        <fullName evidence="13">Iron complex outermembrane receptor protein</fullName>
    </submittedName>
</protein>
<dbReference type="Gene3D" id="2.40.170.20">
    <property type="entry name" value="TonB-dependent receptor, beta-barrel domain"/>
    <property type="match status" value="1"/>
</dbReference>
<dbReference type="AlphaFoldDB" id="A0A4R2MR79"/>
<feature type="chain" id="PRO_5020260467" evidence="10">
    <location>
        <begin position="25"/>
        <end position="830"/>
    </location>
</feature>
<evidence type="ECO:0000256" key="5">
    <source>
        <dbReference type="ARBA" id="ARBA00023077"/>
    </source>
</evidence>
<dbReference type="GO" id="GO:0044718">
    <property type="term" value="P:siderophore transmembrane transport"/>
    <property type="evidence" value="ECO:0007669"/>
    <property type="project" value="TreeGrafter"/>
</dbReference>
<gene>
    <name evidence="13" type="ORF">EV697_10915</name>
</gene>
<feature type="domain" description="TonB-dependent receptor plug" evidence="12">
    <location>
        <begin position="57"/>
        <end position="151"/>
    </location>
</feature>
<comment type="similarity">
    <text evidence="8 9">Belongs to the TonB-dependent receptor family.</text>
</comment>
<keyword evidence="13" id="KW-0675">Receptor</keyword>
<dbReference type="GO" id="GO:0009279">
    <property type="term" value="C:cell outer membrane"/>
    <property type="evidence" value="ECO:0007669"/>
    <property type="project" value="UniProtKB-SubCell"/>
</dbReference>
<keyword evidence="10" id="KW-0732">Signal</keyword>
<dbReference type="GO" id="GO:0015344">
    <property type="term" value="F:siderophore uptake transmembrane transporter activity"/>
    <property type="evidence" value="ECO:0007669"/>
    <property type="project" value="TreeGrafter"/>
</dbReference>
<organism evidence="13 14">
    <name type="scientific">Bisgaardia hudsonensis</name>
    <dbReference type="NCBI Taxonomy" id="109472"/>
    <lineage>
        <taxon>Bacteria</taxon>
        <taxon>Pseudomonadati</taxon>
        <taxon>Pseudomonadota</taxon>
        <taxon>Gammaproteobacteria</taxon>
        <taxon>Pasteurellales</taxon>
        <taxon>Pasteurellaceae</taxon>
        <taxon>Bisgaardia</taxon>
    </lineage>
</organism>
<dbReference type="Proteomes" id="UP000294841">
    <property type="component" value="Unassembled WGS sequence"/>
</dbReference>
<evidence type="ECO:0000259" key="12">
    <source>
        <dbReference type="Pfam" id="PF07715"/>
    </source>
</evidence>
<dbReference type="OrthoDB" id="9795928at2"/>
<evidence type="ECO:0000313" key="14">
    <source>
        <dbReference type="Proteomes" id="UP000294841"/>
    </source>
</evidence>
<reference evidence="13 14" key="1">
    <citation type="submission" date="2019-03" db="EMBL/GenBank/DDBJ databases">
        <title>Genomic Encyclopedia of Type Strains, Phase IV (KMG-IV): sequencing the most valuable type-strain genomes for metagenomic binning, comparative biology and taxonomic classification.</title>
        <authorList>
            <person name="Goeker M."/>
        </authorList>
    </citation>
    <scope>NUCLEOTIDE SEQUENCE [LARGE SCALE GENOMIC DNA]</scope>
    <source>
        <strain evidence="13 14">DSM 28231</strain>
    </source>
</reference>
<evidence type="ECO:0000256" key="6">
    <source>
        <dbReference type="ARBA" id="ARBA00023136"/>
    </source>
</evidence>
<dbReference type="InterPro" id="IPR037066">
    <property type="entry name" value="Plug_dom_sf"/>
</dbReference>
<keyword evidence="2 8" id="KW-0813">Transport</keyword>
<dbReference type="InterPro" id="IPR012910">
    <property type="entry name" value="Plug_dom"/>
</dbReference>
<feature type="signal peptide" evidence="10">
    <location>
        <begin position="1"/>
        <end position="24"/>
    </location>
</feature>
<evidence type="ECO:0000313" key="13">
    <source>
        <dbReference type="EMBL" id="TCP11165.1"/>
    </source>
</evidence>
<keyword evidence="3 8" id="KW-1134">Transmembrane beta strand</keyword>
<feature type="domain" description="TonB-dependent receptor-like beta-barrel" evidence="11">
    <location>
        <begin position="321"/>
        <end position="800"/>
    </location>
</feature>
<comment type="caution">
    <text evidence="13">The sequence shown here is derived from an EMBL/GenBank/DDBJ whole genome shotgun (WGS) entry which is preliminary data.</text>
</comment>
<dbReference type="Gene3D" id="2.170.130.10">
    <property type="entry name" value="TonB-dependent receptor, plug domain"/>
    <property type="match status" value="1"/>
</dbReference>
<keyword evidence="14" id="KW-1185">Reference proteome</keyword>
<comment type="subcellular location">
    <subcellularLocation>
        <location evidence="1 8">Cell outer membrane</location>
        <topology evidence="1 8">Multi-pass membrane protein</topology>
    </subcellularLocation>
</comment>
<sequence>MRLKKNQITLILFGSFYLSTIAYAQQTILEEISVVAKQEKFAGSTLQDYLKVNDHIVKKEKLQMNSATLGNALSGELGVHSNPFGGGASTPVIRGQEGVRVKILQNASDAIDMSTLSPDHAVVVDTLLAQRVELVRGSSTLLYSTASPAGVVNIVDQRIPTQIPEKGYKGEINTRVDTASKERSATVGLTFGLTDHIALRLEGLQRHSDNYQVRGIHLGDTLKYVPDTHNRSKVGTVGLSFIDDKGYLGISYNYRKDKYGLPGHNHKFDTCTGHIIDPNHSTLKPTHYYLDPYPHLMNDSDLLDIVHFHCGTDYDLDPKHSHDHPYGHEHDHSHTGPWVDLESKRVDVRGEINQPFLGIEKARLTLAFADYYHDEKDAGKSGDTLYPNRGNPQANFGKANAKFKNKGFNSRLEFEHTPIGKLTGTFGIQYQQQKSSATTPPEFSRDGIKSLNPLIENTNKQIGVFAVEQYRTDNWFFEIGARFENQRTPIYYDHQLLERFRNKYKKQRNTIEETNFSTRSENAFSYTGTAEWYFSDNDRLSATLSHNERFPTPMELYYHGKHLATNSFEYGNRDLTKEKSNNIEIGIARENSFIDYRINAYYNHFKNYIHNENLFRSGNLFMRRYNQAKARFYGFEGELTVNFTPEHKMTIFGDYITGKLKNLGTIYGDNIYQPYTCIDEYDGWEDTCYKVIGIEQIHKPDRNAARVPPSRLGIRFNNQFGEHWSTLVEYTHVFSQKKTSVAIHGRRPPKDDDDDPTPPLEAVYVKEDVTMRYDLLNLGITYANKVGNVNYKVILNANNLLNEKIYIHNSYLPYVPQMGRNFVLGLNLTF</sequence>
<dbReference type="Pfam" id="PF00593">
    <property type="entry name" value="TonB_dep_Rec_b-barrel"/>
    <property type="match status" value="1"/>
</dbReference>
<dbReference type="PANTHER" id="PTHR30069">
    <property type="entry name" value="TONB-DEPENDENT OUTER MEMBRANE RECEPTOR"/>
    <property type="match status" value="1"/>
</dbReference>
<keyword evidence="4 8" id="KW-0812">Transmembrane</keyword>
<evidence type="ECO:0000256" key="2">
    <source>
        <dbReference type="ARBA" id="ARBA00022448"/>
    </source>
</evidence>
<dbReference type="PANTHER" id="PTHR30069:SF40">
    <property type="entry name" value="TONB-DEPENDENT RECEPTOR NMB0964-RELATED"/>
    <property type="match status" value="1"/>
</dbReference>
<dbReference type="RefSeq" id="WP_132024961.1">
    <property type="nucleotide sequence ID" value="NZ_CP016605.1"/>
</dbReference>
<keyword evidence="6 8" id="KW-0472">Membrane</keyword>
<keyword evidence="5 9" id="KW-0798">TonB box</keyword>
<evidence type="ECO:0000256" key="3">
    <source>
        <dbReference type="ARBA" id="ARBA00022452"/>
    </source>
</evidence>
<dbReference type="SUPFAM" id="SSF56935">
    <property type="entry name" value="Porins"/>
    <property type="match status" value="1"/>
</dbReference>
<accession>A0A4R2MR79</accession>